<keyword evidence="2" id="KW-1185">Reference proteome</keyword>
<evidence type="ECO:0000313" key="2">
    <source>
        <dbReference type="Proteomes" id="UP001054837"/>
    </source>
</evidence>
<gene>
    <name evidence="1" type="ORF">CDAR_98471</name>
</gene>
<name>A0AAV4UG98_9ARAC</name>
<organism evidence="1 2">
    <name type="scientific">Caerostris darwini</name>
    <dbReference type="NCBI Taxonomy" id="1538125"/>
    <lineage>
        <taxon>Eukaryota</taxon>
        <taxon>Metazoa</taxon>
        <taxon>Ecdysozoa</taxon>
        <taxon>Arthropoda</taxon>
        <taxon>Chelicerata</taxon>
        <taxon>Arachnida</taxon>
        <taxon>Araneae</taxon>
        <taxon>Araneomorphae</taxon>
        <taxon>Entelegynae</taxon>
        <taxon>Araneoidea</taxon>
        <taxon>Araneidae</taxon>
        <taxon>Caerostris</taxon>
    </lineage>
</organism>
<sequence length="182" mass="20791">MDEAKFVATVFTACGLWLFAKAILVADAWSIIHFGFYAFLLSVILRENELFKSPNLNLADNETMSNDELIPTNDDLSTSEIDEHVDIDMNVSLAHLTIDEFIDSDEELLLEEQMGLFTQEVDSTLAEINMEVPSFLVNNDIDQQQIKYVRCSILPCYDYFGLKTTDHQLLYGSFQILLRSFN</sequence>
<protein>
    <recommendedName>
        <fullName evidence="3">Transmembrane protein</fullName>
    </recommendedName>
</protein>
<evidence type="ECO:0000313" key="1">
    <source>
        <dbReference type="EMBL" id="GIY56644.1"/>
    </source>
</evidence>
<dbReference type="Proteomes" id="UP001054837">
    <property type="component" value="Unassembled WGS sequence"/>
</dbReference>
<comment type="caution">
    <text evidence="1">The sequence shown here is derived from an EMBL/GenBank/DDBJ whole genome shotgun (WGS) entry which is preliminary data.</text>
</comment>
<dbReference type="EMBL" id="BPLQ01011207">
    <property type="protein sequence ID" value="GIY56644.1"/>
    <property type="molecule type" value="Genomic_DNA"/>
</dbReference>
<dbReference type="AlphaFoldDB" id="A0AAV4UG98"/>
<accession>A0AAV4UG98</accession>
<reference evidence="1 2" key="1">
    <citation type="submission" date="2021-06" db="EMBL/GenBank/DDBJ databases">
        <title>Caerostris darwini draft genome.</title>
        <authorList>
            <person name="Kono N."/>
            <person name="Arakawa K."/>
        </authorList>
    </citation>
    <scope>NUCLEOTIDE SEQUENCE [LARGE SCALE GENOMIC DNA]</scope>
</reference>
<evidence type="ECO:0008006" key="3">
    <source>
        <dbReference type="Google" id="ProtNLM"/>
    </source>
</evidence>
<proteinExistence type="predicted"/>